<dbReference type="InterPro" id="IPR008984">
    <property type="entry name" value="SMAD_FHA_dom_sf"/>
</dbReference>
<dbReference type="InParanoid" id="A0A5F8GXI9"/>
<dbReference type="GeneTree" id="ENSGT00940000154352"/>
<dbReference type="InterPro" id="IPR000253">
    <property type="entry name" value="FHA_dom"/>
</dbReference>
<dbReference type="SUPFAM" id="SSF49879">
    <property type="entry name" value="SMAD/FHA domain"/>
    <property type="match status" value="1"/>
</dbReference>
<dbReference type="PANTHER" id="PTHR21603">
    <property type="entry name" value="ANTIGEN KI-67-LIKE PROTEIN"/>
    <property type="match status" value="1"/>
</dbReference>
<dbReference type="GO" id="GO:0005694">
    <property type="term" value="C:chromosome"/>
    <property type="evidence" value="ECO:0000318"/>
    <property type="project" value="GO_Central"/>
</dbReference>
<comment type="subcellular location">
    <subcellularLocation>
        <location evidence="1">Nucleus</location>
    </subcellularLocation>
</comment>
<evidence type="ECO:0000256" key="5">
    <source>
        <dbReference type="ARBA" id="ARBA00023242"/>
    </source>
</evidence>
<feature type="compositionally biased region" description="Basic and acidic residues" evidence="7">
    <location>
        <begin position="2387"/>
        <end position="2405"/>
    </location>
</feature>
<dbReference type="CDD" id="cd22673">
    <property type="entry name" value="FHA_Ki67"/>
    <property type="match status" value="1"/>
</dbReference>
<sequence>MTPLGFVVIIKRTGIEGFRYPLQQATCLLGRGAECDIRIQLPVVSKQQCKIEFDQQLKEAVLINLNSVNPTRLNGVTFARPTKLVHGDVITIVDRSFRFEYGSGSAGENTPIKPSEPKSKEVTPTQSRSSSISTLISDQYQRRTVQVFKNIHAKYTEENISRQFSLLQSLEAKIIANKSKNQDASNNMGDHRPGKTPTLESKELKESATGSSEGDVSQVSTPEHPGKSKKNTNSPFKQLFGLMREELNSKCQQIGDHLNRKSEPIQVSMSGREWETELLHLPRSKPIRRSEVVRISQNWQEPQQKGQEAVAALSKEEGASKGSSSAKGAESAQTQEHKSPRAKRRKSQSLLTPVKTSGKRKSKTGSGKDKQKSVSGTCEGSPLQEAQSPQTLYTLRSQTKKPEASPLGNDKEAAMATKTTPAEKLVLKQSDPNGGSETTNLAQKKGSPKGNKSADTQLNPKRASNSDQILKKIQDELYFEGVSETRASRVSLPLVPLTYYSTYFKKRNDIEKVSELQNYLNVFVHMYKKKPSFFLPKLVVPKEAKNDNIFLSTYNKSGGGEAAQIASVSPDISQFDISDFEDSSSEMNNVSESEESSAKRRRVSFGVHLRPELFDENLPPNTPLKRGETPGLRRTSLGRTVLRKSIIKLTSEKEASSSAGHLEPKASLDQLSPKPTTTAPKEARSPSCLPTTKAKSTPVVGSQPRKTSRRSSSGRRSQHEALQTIFAKRRSGASEANLMVVQSWADVVKLGTKKSQGEVVVKHGLERRRIKKQKRCLTPKKPANQAQNHFSTGHANSPCTIVIGKAHTEKVMAPAQPYRVFNNLVLNSKVDMNEDLTGLDEMFRTPMSEKQKTANVCPESPTPQLLSGEKAKLAHTSSDEALVSTSDKLAEKVISNTQDKAKQTSGQIIPCRRSPRNRHSMGDDEIIKTPKEISEIRGDEIMETLPPEVDVDHKKLTPSTKRLKTCTPKEVGPTPYLNRNSESAAQGEGALVEDHPKTPVASRVSKFEDRFPGTPNIEEKVKENSANNLKNQKPKMVPQVGITASFKIKEPFVIDIQKHTRTSLQKQYSSSDAQGTVAITSQQHELSSMKKPERTPKEKGPIEDLTGIRELMTTPIPTEDRIDEKLRISKQVCSAIDADIQKKPMAIKQQMETEDVGSIKEFIKTPKRKCEPVEPLTAVKRLMRTPKDKVEPREDKVSYERLMKTPKEKEPVESQKNNQNVNVRQMPKTAKDPGGLRRCVDTPKEKIARDLTDLMTTPKQVVEPVKDQVSKTTMMKPEQKVESVENLTEIKVLIKTPKEKEELVEDRKESGKKLTMRSSKEKREVVEDSVGIKKIKKTKASEQVEDVTGLGKPSRTSKEKKKIGENLALKKLMRIRKGKIKLVEDLTGLKKLQTPEEKGEPDEDLTGIKRLMQTPNEKGEPDEDLTGIKRLMQTPNEKGEPDEDLTGIKRLMQTPKEKGDPVEDLTGIKRLMRTPKQKGGSVEDLTCIKKLMRTPKEKGGPVEDLTGIKRLMQTPKEKGGSVEDLTGIKRLMQTPKEKGGSVEDLTGIKRLMQTPKQKGGSVEDLTGIKRLMQTPKEKGGSVEDLTGIKRLMRTPKQKGGSVEDLTGIKRLMRTPKQKGEPVEDLTGIKRLMQTPKEKGGSVEDLTGIKRLMQTPKQKGGSVEDLTGIKRLMQTPKEKGGSVEDLTGIKRLMQTPKEKGDPVEDLTGIKRLMQTPKEKGGSVEDLTGIKRLMQTPKEKGEIEKNFTNVAVFMETSKNNISSTHTLRQNYPKEITDRDSVVSEILYEIETLRRPAIKDVSVSNQESQTIEKTPELLPEVPTRVVRGVIASKSLKPPRKNKLVGEEDICRANPKSKESSSEVNCDYNESKDKSVEQCQRQICFNPCESDYISETERDLSNVTNDIFPEKEKEKFLPHIQDKVKGIIENQRTITLRSRSKIKSGKEPEGSVHLLRSTRVHLKNSEKTVKTPWEENVKEKVEQSSSLTQSSEVKPSEEEKKETLEDLRGKSGDMSGNMERMAPFQPRRNQASKETQSSSLSDMSDLENSENNSPRKNLRVRLKDAALNEGRASTLRSKKTNKDSPCESDVSYTDDEMKLGKRLPRKPNVPPRFSSRNKTTKELQETGPLGSEIETLSSENGEERGIMGALRSRNRNKVDTEWQEPSSSLSDIISHTGRDEKKPMKVVLKEEKLKAQITSSGISLRSRKKNKEMLNFGDLAPDSDKTYTDEEKESVKSLPEKLKGQRILVESRNRNISVIEINEYDSLSSESPTKNEKYAGVNEDKVALRTRSRNKDKASEEKQESKTTDISCIENKGKKAKGLQAQWNTTFLRTKTRIEATKESQEPDSLPTEAGKPHTEDYEKPGEGKAFQDKSKNTDPSKGITKKKSKMDKESEGSIDSSRDTEINKPVKSFQENLINETMMSLRSQSKKKDTELSYLTKILSVENNEKMPRKNFPEKNILKESPVNEDKVPLRPRTVKSVAPEKLDPKDEKNPGKGQKNLNDTTGSGGMSLRSRNKSKMETVGLNENPVSTSEKDAEKSINTSSRMLKNSLIPQETLGRSRNKIGPQESCRLPSATEVVLVEEDDKKTLSQKNLGKKLNLRVGGLDPHKTRNRNKADQELYNNSLHNVTEMTDTEANQEKMEKILKDQIVTKDLVPRRPRLTNKNNKEVKESAGKDEKENVAQIFPNKGIDRTSLRTRLRNRSDTDLQKSANLNKKDSFNDAKTTTGKAPNGKQIDFAFLENKRGNSRIANIKEPTNSIQEGHFVKVGQVPDKAFKVILTSAKNTQSEPTLLRERSMLLKRSTSQTQKCNDTNSQERTLRFRRKCTLKQTEVLTTSSKQSNINPKLMKNIKA</sequence>
<feature type="compositionally biased region" description="Polar residues" evidence="7">
    <location>
        <begin position="373"/>
        <end position="397"/>
    </location>
</feature>
<dbReference type="InterPro" id="IPR012568">
    <property type="entry name" value="KI67R"/>
</dbReference>
<feature type="region of interest" description="Disordered" evidence="7">
    <location>
        <begin position="1393"/>
        <end position="1466"/>
    </location>
</feature>
<feature type="compositionally biased region" description="Polar residues" evidence="7">
    <location>
        <begin position="897"/>
        <end position="907"/>
    </location>
</feature>
<dbReference type="GO" id="GO:0005634">
    <property type="term" value="C:nucleus"/>
    <property type="evidence" value="ECO:0000318"/>
    <property type="project" value="GO_Central"/>
</dbReference>
<feature type="compositionally biased region" description="Polar residues" evidence="7">
    <location>
        <begin position="2159"/>
        <end position="2169"/>
    </location>
</feature>
<feature type="compositionally biased region" description="Basic and acidic residues" evidence="7">
    <location>
        <begin position="2480"/>
        <end position="2492"/>
    </location>
</feature>
<dbReference type="Ensembl" id="ENSMODT00000073609.1">
    <property type="protein sequence ID" value="ENSMODP00000052275.1"/>
    <property type="gene ID" value="ENSMODG00000006953.4"/>
</dbReference>
<feature type="region of interest" description="Disordered" evidence="7">
    <location>
        <begin position="582"/>
        <end position="602"/>
    </location>
</feature>
<feature type="compositionally biased region" description="Basic and acidic residues" evidence="7">
    <location>
        <begin position="2269"/>
        <end position="2303"/>
    </location>
</feature>
<feature type="region of interest" description="Disordered" evidence="7">
    <location>
        <begin position="1343"/>
        <end position="1362"/>
    </location>
</feature>
<dbReference type="SMART" id="SM01295">
    <property type="entry name" value="K167R"/>
    <property type="match status" value="5"/>
</dbReference>
<keyword evidence="2" id="KW-1017">Isopeptide bond</keyword>
<proteinExistence type="predicted"/>
<feature type="region of interest" description="Disordered" evidence="7">
    <location>
        <begin position="2211"/>
        <end position="2232"/>
    </location>
</feature>
<evidence type="ECO:0000256" key="3">
    <source>
        <dbReference type="ARBA" id="ARBA00022553"/>
    </source>
</evidence>
<accession>A0A5F8GXI9</accession>
<reference evidence="9" key="2">
    <citation type="submission" date="2025-08" db="UniProtKB">
        <authorList>
            <consortium name="Ensembl"/>
        </authorList>
    </citation>
    <scope>IDENTIFICATION</scope>
</reference>
<feature type="compositionally biased region" description="Basic and acidic residues" evidence="7">
    <location>
        <begin position="1087"/>
        <end position="1101"/>
    </location>
</feature>
<evidence type="ECO:0000256" key="2">
    <source>
        <dbReference type="ARBA" id="ARBA00022499"/>
    </source>
</evidence>
<dbReference type="FunCoup" id="A0A5F8GXI9">
    <property type="interactions" value="416"/>
</dbReference>
<feature type="region of interest" description="Disordered" evidence="7">
    <location>
        <begin position="1299"/>
        <end position="1325"/>
    </location>
</feature>
<feature type="compositionally biased region" description="Low complexity" evidence="7">
    <location>
        <begin position="320"/>
        <end position="332"/>
    </location>
</feature>
<feature type="compositionally biased region" description="Polar residues" evidence="7">
    <location>
        <begin position="430"/>
        <end position="442"/>
    </location>
</feature>
<feature type="region of interest" description="Disordered" evidence="7">
    <location>
        <begin position="897"/>
        <end position="923"/>
    </location>
</feature>
<dbReference type="InterPro" id="IPR029334">
    <property type="entry name" value="PP1-bd"/>
</dbReference>
<feature type="region of interest" description="Disordered" evidence="7">
    <location>
        <begin position="2654"/>
        <end position="2729"/>
    </location>
</feature>
<reference evidence="9 10" key="1">
    <citation type="journal article" date="2007" name="Nature">
        <title>Genome of the marsupial Monodelphis domestica reveals innovation in non-coding sequences.</title>
        <authorList>
            <person name="Mikkelsen T.S."/>
            <person name="Wakefield M.J."/>
            <person name="Aken B."/>
            <person name="Amemiya C.T."/>
            <person name="Chang J.L."/>
            <person name="Duke S."/>
            <person name="Garber M."/>
            <person name="Gentles A.J."/>
            <person name="Goodstadt L."/>
            <person name="Heger A."/>
            <person name="Jurka J."/>
            <person name="Kamal M."/>
            <person name="Mauceli E."/>
            <person name="Searle S.M."/>
            <person name="Sharpe T."/>
            <person name="Baker M.L."/>
            <person name="Batzer M.A."/>
            <person name="Benos P.V."/>
            <person name="Belov K."/>
            <person name="Clamp M."/>
            <person name="Cook A."/>
            <person name="Cuff J."/>
            <person name="Das R."/>
            <person name="Davidow L."/>
            <person name="Deakin J.E."/>
            <person name="Fazzari M.J."/>
            <person name="Glass J.L."/>
            <person name="Grabherr M."/>
            <person name="Greally J.M."/>
            <person name="Gu W."/>
            <person name="Hore T.A."/>
            <person name="Huttley G.A."/>
            <person name="Kleber M."/>
            <person name="Jirtle R.L."/>
            <person name="Koina E."/>
            <person name="Lee J.T."/>
            <person name="Mahony S."/>
            <person name="Marra M.A."/>
            <person name="Miller R.D."/>
            <person name="Nicholls R.D."/>
            <person name="Oda M."/>
            <person name="Papenfuss A.T."/>
            <person name="Parra Z.E."/>
            <person name="Pollock D.D."/>
            <person name="Ray D.A."/>
            <person name="Schein J.E."/>
            <person name="Speed T.P."/>
            <person name="Thompson K."/>
            <person name="VandeBerg J.L."/>
            <person name="Wade C.M."/>
            <person name="Walker J.A."/>
            <person name="Waters P.D."/>
            <person name="Webber C."/>
            <person name="Weidman J.R."/>
            <person name="Xie X."/>
            <person name="Zody M.C."/>
            <person name="Baldwin J."/>
            <person name="Abdouelleil A."/>
            <person name="Abdulkadir J."/>
            <person name="Abebe A."/>
            <person name="Abera B."/>
            <person name="Abreu J."/>
            <person name="Acer S.C."/>
            <person name="Aftuck L."/>
            <person name="Alexander A."/>
            <person name="An P."/>
            <person name="Anderson E."/>
            <person name="Anderson S."/>
            <person name="Arachi H."/>
            <person name="Azer M."/>
            <person name="Bachantsang P."/>
            <person name="Barry A."/>
            <person name="Bayul T."/>
            <person name="Berlin A."/>
            <person name="Bessette D."/>
            <person name="Bloom T."/>
            <person name="Bloom T."/>
            <person name="Boguslavskiy L."/>
            <person name="Bonnet C."/>
            <person name="Boukhgalter B."/>
            <person name="Bourzgui I."/>
            <person name="Brown A."/>
            <person name="Cahill P."/>
            <person name="Channer S."/>
            <person name="Cheshatsang Y."/>
            <person name="Chuda L."/>
            <person name="Citroen M."/>
            <person name="Collymore A."/>
            <person name="Cooke P."/>
            <person name="Costello M."/>
            <person name="D'Aco K."/>
            <person name="Daza R."/>
            <person name="De Haan G."/>
            <person name="DeGray S."/>
            <person name="DeMaso C."/>
            <person name="Dhargay N."/>
            <person name="Dooley K."/>
            <person name="Dooley E."/>
            <person name="Doricent M."/>
            <person name="Dorje P."/>
            <person name="Dorjee K."/>
            <person name="Dupes A."/>
            <person name="Elong R."/>
            <person name="Falk J."/>
            <person name="Farina A."/>
            <person name="Faro S."/>
            <person name="Ferguson D."/>
            <person name="Fisher S."/>
            <person name="Foley C.D."/>
            <person name="Franke A."/>
            <person name="Friedrich D."/>
            <person name="Gadbois L."/>
            <person name="Gearin G."/>
            <person name="Gearin C.R."/>
            <person name="Giannoukos G."/>
            <person name="Goode T."/>
            <person name="Graham J."/>
            <person name="Grandbois E."/>
            <person name="Grewal S."/>
            <person name="Gyaltsen K."/>
            <person name="Hafez N."/>
            <person name="Hagos B."/>
            <person name="Hall J."/>
            <person name="Henson C."/>
            <person name="Hollinger A."/>
            <person name="Honan T."/>
            <person name="Huard M.D."/>
            <person name="Hughes L."/>
            <person name="Hurhula B."/>
            <person name="Husby M.E."/>
            <person name="Kamat A."/>
            <person name="Kanga B."/>
            <person name="Kashin S."/>
            <person name="Khazanovich D."/>
            <person name="Kisner P."/>
            <person name="Lance K."/>
            <person name="Lara M."/>
            <person name="Lee W."/>
            <person name="Lennon N."/>
            <person name="Letendre F."/>
            <person name="LeVine R."/>
            <person name="Lipovsky A."/>
            <person name="Liu X."/>
            <person name="Liu J."/>
            <person name="Liu S."/>
            <person name="Lokyitsang T."/>
            <person name="Lokyitsang Y."/>
            <person name="Lubonja R."/>
            <person name="Lui A."/>
            <person name="MacDonald P."/>
            <person name="Magnisalis V."/>
            <person name="Maru K."/>
            <person name="Matthews C."/>
            <person name="McCusker W."/>
            <person name="McDonough S."/>
            <person name="Mehta T."/>
            <person name="Meldrim J."/>
            <person name="Meneus L."/>
            <person name="Mihai O."/>
            <person name="Mihalev A."/>
            <person name="Mihova T."/>
            <person name="Mittelman R."/>
            <person name="Mlenga V."/>
            <person name="Montmayeur A."/>
            <person name="Mulrain L."/>
            <person name="Navidi A."/>
            <person name="Naylor J."/>
            <person name="Negash T."/>
            <person name="Nguyen T."/>
            <person name="Nguyen N."/>
            <person name="Nicol R."/>
            <person name="Norbu C."/>
            <person name="Norbu N."/>
            <person name="Novod N."/>
            <person name="O'Neill B."/>
            <person name="Osman S."/>
            <person name="Markiewicz E."/>
            <person name="Oyono O.L."/>
            <person name="Patti C."/>
            <person name="Phunkhang P."/>
            <person name="Pierre F."/>
            <person name="Priest M."/>
            <person name="Raghuraman S."/>
            <person name="Rege F."/>
            <person name="Reyes R."/>
            <person name="Rise C."/>
            <person name="Rogov P."/>
            <person name="Ross K."/>
            <person name="Ryan E."/>
            <person name="Settipalli S."/>
            <person name="Shea T."/>
            <person name="Sherpa N."/>
            <person name="Shi L."/>
            <person name="Shih D."/>
            <person name="Sparrow T."/>
            <person name="Spaulding J."/>
            <person name="Stalker J."/>
            <person name="Stange-Thomann N."/>
            <person name="Stavropoulos S."/>
            <person name="Stone C."/>
            <person name="Strader C."/>
            <person name="Tesfaye S."/>
            <person name="Thomson T."/>
            <person name="Thoulutsang Y."/>
            <person name="Thoulutsang D."/>
            <person name="Topham K."/>
            <person name="Topping I."/>
            <person name="Tsamla T."/>
            <person name="Vassiliev H."/>
            <person name="Vo A."/>
            <person name="Wangchuk T."/>
            <person name="Wangdi T."/>
            <person name="Weiand M."/>
            <person name="Wilkinson J."/>
            <person name="Wilson A."/>
            <person name="Yadav S."/>
            <person name="Young G."/>
            <person name="Yu Q."/>
            <person name="Zembek L."/>
            <person name="Zhong D."/>
            <person name="Zimmer A."/>
            <person name="Zwirko Z."/>
            <person name="Jaffe D.B."/>
            <person name="Alvarez P."/>
            <person name="Brockman W."/>
            <person name="Butler J."/>
            <person name="Chin C."/>
            <person name="Gnerre S."/>
            <person name="MacCallum I."/>
            <person name="Graves J.A."/>
            <person name="Ponting C.P."/>
            <person name="Breen M."/>
            <person name="Samollow P.B."/>
            <person name="Lander E.S."/>
            <person name="Lindblad-Toh K."/>
        </authorList>
    </citation>
    <scope>NUCLEOTIDE SEQUENCE [LARGE SCALE GENOMIC DNA]</scope>
</reference>
<feature type="compositionally biased region" description="Basic and acidic residues" evidence="7">
    <location>
        <begin position="1229"/>
        <end position="1243"/>
    </location>
</feature>
<reference evidence="9" key="3">
    <citation type="submission" date="2025-09" db="UniProtKB">
        <authorList>
            <consortium name="Ensembl"/>
        </authorList>
    </citation>
    <scope>IDENTIFICATION</scope>
</reference>
<keyword evidence="4" id="KW-0832">Ubl conjugation</keyword>
<name>A0A5F8GXI9_MONDO</name>
<feature type="region of interest" description="Disordered" evidence="7">
    <location>
        <begin position="1187"/>
        <end position="1243"/>
    </location>
</feature>
<feature type="compositionally biased region" description="Polar residues" evidence="7">
    <location>
        <begin position="453"/>
        <end position="467"/>
    </location>
</feature>
<feature type="region of interest" description="Disordered" evidence="7">
    <location>
        <begin position="652"/>
        <end position="720"/>
    </location>
</feature>
<keyword evidence="3" id="KW-0597">Phosphoprotein</keyword>
<evidence type="ECO:0000313" key="9">
    <source>
        <dbReference type="Ensembl" id="ENSMODP00000052275.1"/>
    </source>
</evidence>
<feature type="domain" description="FHA" evidence="8">
    <location>
        <begin position="27"/>
        <end position="78"/>
    </location>
</feature>
<feature type="region of interest" description="Disordered" evidence="7">
    <location>
        <begin position="1934"/>
        <end position="2139"/>
    </location>
</feature>
<feature type="compositionally biased region" description="Basic and acidic residues" evidence="7">
    <location>
        <begin position="1959"/>
        <end position="1978"/>
    </location>
</feature>
<feature type="region of interest" description="Disordered" evidence="7">
    <location>
        <begin position="2153"/>
        <end position="2178"/>
    </location>
</feature>
<dbReference type="OMA" id="PIRPCRM"/>
<feature type="compositionally biased region" description="Basic and acidic residues" evidence="7">
    <location>
        <begin position="1187"/>
        <end position="1213"/>
    </location>
</feature>
<dbReference type="Proteomes" id="UP000002280">
    <property type="component" value="Chromosome 1"/>
</dbReference>
<protein>
    <submittedName>
        <fullName evidence="9">Marker of proliferation Ki-67</fullName>
    </submittedName>
</protein>
<feature type="region of interest" description="Disordered" evidence="7">
    <location>
        <begin position="2262"/>
        <end position="2411"/>
    </location>
</feature>
<feature type="compositionally biased region" description="Basic and acidic residues" evidence="7">
    <location>
        <begin position="2332"/>
        <end position="2341"/>
    </location>
</feature>
<feature type="compositionally biased region" description="Polar residues" evidence="7">
    <location>
        <begin position="1214"/>
        <end position="1223"/>
    </location>
</feature>
<organism evidence="9 10">
    <name type="scientific">Monodelphis domestica</name>
    <name type="common">Gray short-tailed opossum</name>
    <dbReference type="NCBI Taxonomy" id="13616"/>
    <lineage>
        <taxon>Eukaryota</taxon>
        <taxon>Metazoa</taxon>
        <taxon>Chordata</taxon>
        <taxon>Craniata</taxon>
        <taxon>Vertebrata</taxon>
        <taxon>Euteleostomi</taxon>
        <taxon>Mammalia</taxon>
        <taxon>Metatheria</taxon>
        <taxon>Didelphimorphia</taxon>
        <taxon>Didelphidae</taxon>
        <taxon>Monodelphis</taxon>
    </lineage>
</organism>
<evidence type="ECO:0000259" key="8">
    <source>
        <dbReference type="PROSITE" id="PS50006"/>
    </source>
</evidence>
<feature type="compositionally biased region" description="Basic and acidic residues" evidence="7">
    <location>
        <begin position="1990"/>
        <end position="2007"/>
    </location>
</feature>
<keyword evidence="5" id="KW-0539">Nucleus</keyword>
<feature type="region of interest" description="Disordered" evidence="7">
    <location>
        <begin position="1081"/>
        <end position="1101"/>
    </location>
</feature>
<feature type="compositionally biased region" description="Basic and acidic residues" evidence="7">
    <location>
        <begin position="2351"/>
        <end position="2375"/>
    </location>
</feature>
<dbReference type="GO" id="GO:0007088">
    <property type="term" value="P:regulation of mitotic nuclear division"/>
    <property type="evidence" value="ECO:0000318"/>
    <property type="project" value="GO_Central"/>
</dbReference>
<dbReference type="Gene3D" id="2.60.200.20">
    <property type="match status" value="1"/>
</dbReference>
<feature type="compositionally biased region" description="Polar residues" evidence="7">
    <location>
        <begin position="2023"/>
        <end position="2038"/>
    </location>
</feature>
<feature type="region of interest" description="Disordered" evidence="7">
    <location>
        <begin position="2442"/>
        <end position="2539"/>
    </location>
</feature>
<feature type="region of interest" description="Disordered" evidence="7">
    <location>
        <begin position="1552"/>
        <end position="1621"/>
    </location>
</feature>
<dbReference type="Bgee" id="ENSMODG00000006953">
    <property type="expression patterns" value="Expressed in hindlimb bud and 17 other cell types or tissues"/>
</dbReference>
<feature type="compositionally biased region" description="Polar residues" evidence="7">
    <location>
        <begin position="669"/>
        <end position="679"/>
    </location>
</feature>
<dbReference type="SMART" id="SM00240">
    <property type="entry name" value="FHA"/>
    <property type="match status" value="1"/>
</dbReference>
<feature type="region of interest" description="Disordered" evidence="7">
    <location>
        <begin position="104"/>
        <end position="135"/>
    </location>
</feature>
<evidence type="ECO:0000313" key="10">
    <source>
        <dbReference type="Proteomes" id="UP000002280"/>
    </source>
</evidence>
<evidence type="ECO:0000256" key="1">
    <source>
        <dbReference type="ARBA" id="ARBA00004123"/>
    </source>
</evidence>
<evidence type="ECO:0000256" key="6">
    <source>
        <dbReference type="ARBA" id="ARBA00023306"/>
    </source>
</evidence>
<evidence type="ECO:0000256" key="4">
    <source>
        <dbReference type="ARBA" id="ARBA00022843"/>
    </source>
</evidence>
<dbReference type="Pfam" id="PF15276">
    <property type="entry name" value="PP1_bind"/>
    <property type="match status" value="1"/>
</dbReference>
<dbReference type="PROSITE" id="PS50006">
    <property type="entry name" value="FHA_DOMAIN"/>
    <property type="match status" value="1"/>
</dbReference>
<dbReference type="Pfam" id="PF08065">
    <property type="entry name" value="KI67R"/>
    <property type="match status" value="4"/>
</dbReference>
<feature type="compositionally biased region" description="Basic and acidic residues" evidence="7">
    <location>
        <begin position="2664"/>
        <end position="2679"/>
    </location>
</feature>
<feature type="region of interest" description="Disordered" evidence="7">
    <location>
        <begin position="181"/>
        <end position="234"/>
    </location>
</feature>
<feature type="compositionally biased region" description="Basic and acidic residues" evidence="7">
    <location>
        <begin position="2218"/>
        <end position="2232"/>
    </location>
</feature>
<feature type="compositionally biased region" description="Basic and acidic residues" evidence="7">
    <location>
        <begin position="2444"/>
        <end position="2470"/>
    </location>
</feature>
<dbReference type="Pfam" id="PF00498">
    <property type="entry name" value="FHA"/>
    <property type="match status" value="1"/>
</dbReference>
<dbReference type="PANTHER" id="PTHR21603:SF17">
    <property type="entry name" value="PROLIFERATION MARKER PROTEIN KI-67"/>
    <property type="match status" value="1"/>
</dbReference>
<dbReference type="STRING" id="13616.ENSMODP00000052275"/>
<feature type="region of interest" description="Disordered" evidence="7">
    <location>
        <begin position="614"/>
        <end position="637"/>
    </location>
</feature>
<evidence type="ECO:0000256" key="7">
    <source>
        <dbReference type="SAM" id="MobiDB-lite"/>
    </source>
</evidence>
<keyword evidence="6" id="KW-0131">Cell cycle</keyword>
<keyword evidence="10" id="KW-1185">Reference proteome</keyword>
<feature type="region of interest" description="Disordered" evidence="7">
    <location>
        <begin position="298"/>
        <end position="467"/>
    </location>
</feature>
<feature type="compositionally biased region" description="Polar residues" evidence="7">
    <location>
        <begin position="208"/>
        <end position="221"/>
    </location>
</feature>